<organism evidence="3 4">
    <name type="scientific">Erpetoichthys calabaricus</name>
    <name type="common">Rope fish</name>
    <name type="synonym">Calamoichthys calabaricus</name>
    <dbReference type="NCBI Taxonomy" id="27687"/>
    <lineage>
        <taxon>Eukaryota</taxon>
        <taxon>Metazoa</taxon>
        <taxon>Chordata</taxon>
        <taxon>Craniata</taxon>
        <taxon>Vertebrata</taxon>
        <taxon>Euteleostomi</taxon>
        <taxon>Actinopterygii</taxon>
        <taxon>Polypteriformes</taxon>
        <taxon>Polypteridae</taxon>
        <taxon>Erpetoichthys</taxon>
    </lineage>
</organism>
<dbReference type="Ensembl" id="ENSECRT00000027813.1">
    <property type="protein sequence ID" value="ENSECRP00000027239.1"/>
    <property type="gene ID" value="ENSECRG00000018444.1"/>
</dbReference>
<dbReference type="Pfam" id="PF14687">
    <property type="entry name" value="DUF4460"/>
    <property type="match status" value="1"/>
</dbReference>
<sequence length="480" mass="55590">MTILHLLRNVTRVHLESHFVQQLSQARALTGAEAVNALRPFYFAVHPDFFGQYPEEREVNENSLKRLNGYLESLQKPGRRSLKPMPLTFYVRDAADRGFRTVNFTLETTDIQSTVLVVLKSCSLSTDHIHPGDTQQQDKLATSVPFYRPIRWDKTYYAFTGYKDPEEELELAKKVEPKLGLWLIRNEAQATKKQKESLSLRSELKRLKKDLCHHLGLSDIRWQRSWALAHKCSQLHSLSRLSQQNPEAVKGLKGHTVIFTDQSGINAAGHVMLGTTDVHHQWAKMLEKLPNYSKLLVEVSKLEERISHLLGGMQVIYIEKLQPLLMLEEYYSMLSAFYKRLLTKRIPFHPRSLEGLQMTLENDSSSPRLDDLGHFNIPIIFDPSTLHWFVQTNAQEARQRIKRKEELEAEENALVLICTERLSLKRLYKESSISNTQMIPCCQRLIEEGFPLLQGMYLCVSHFYSVLQDGDMCIPWDWKK</sequence>
<dbReference type="InterPro" id="IPR028031">
    <property type="entry name" value="DUF4460"/>
</dbReference>
<dbReference type="PANTHER" id="PTHR31596">
    <property type="entry name" value="T-CELL ACTIVATION INHIBITOR, MITOCHONDRIAL"/>
    <property type="match status" value="1"/>
</dbReference>
<protein>
    <submittedName>
        <fullName evidence="3">T cell activation inhibitor, mitochondrial</fullName>
    </submittedName>
</protein>
<gene>
    <name evidence="3" type="primary">TCAIM</name>
    <name evidence="3" type="synonym">tcaim</name>
</gene>
<evidence type="ECO:0000313" key="4">
    <source>
        <dbReference type="Proteomes" id="UP000694620"/>
    </source>
</evidence>
<feature type="domain" description="DUF4461" evidence="2">
    <location>
        <begin position="178"/>
        <end position="479"/>
    </location>
</feature>
<name>A0A8C4T8T9_ERPCA</name>
<evidence type="ECO:0000259" key="1">
    <source>
        <dbReference type="Pfam" id="PF14687"/>
    </source>
</evidence>
<dbReference type="InterPro" id="IPR027989">
    <property type="entry name" value="DUF4461"/>
</dbReference>
<dbReference type="AlphaFoldDB" id="A0A8C4T8T9"/>
<dbReference type="InterPro" id="IPR027986">
    <property type="entry name" value="TCAIM"/>
</dbReference>
<feature type="domain" description="DUF4460" evidence="1">
    <location>
        <begin position="26"/>
        <end position="124"/>
    </location>
</feature>
<dbReference type="GO" id="GO:0005739">
    <property type="term" value="C:mitochondrion"/>
    <property type="evidence" value="ECO:0007669"/>
    <property type="project" value="TreeGrafter"/>
</dbReference>
<evidence type="ECO:0000313" key="3">
    <source>
        <dbReference type="Ensembl" id="ENSECRP00000027239.1"/>
    </source>
</evidence>
<keyword evidence="4" id="KW-1185">Reference proteome</keyword>
<accession>A0A8C4T8T9</accession>
<reference evidence="3" key="2">
    <citation type="submission" date="2025-08" db="UniProtKB">
        <authorList>
            <consortium name="Ensembl"/>
        </authorList>
    </citation>
    <scope>IDENTIFICATION</scope>
</reference>
<dbReference type="Proteomes" id="UP000694620">
    <property type="component" value="Chromosome 13"/>
</dbReference>
<reference evidence="3" key="3">
    <citation type="submission" date="2025-09" db="UniProtKB">
        <authorList>
            <consortium name="Ensembl"/>
        </authorList>
    </citation>
    <scope>IDENTIFICATION</scope>
</reference>
<evidence type="ECO:0000259" key="2">
    <source>
        <dbReference type="Pfam" id="PF14688"/>
    </source>
</evidence>
<dbReference type="Pfam" id="PF14688">
    <property type="entry name" value="DUF4461"/>
    <property type="match status" value="1"/>
</dbReference>
<reference evidence="3" key="1">
    <citation type="submission" date="2021-06" db="EMBL/GenBank/DDBJ databases">
        <authorList>
            <consortium name="Wellcome Sanger Institute Data Sharing"/>
        </authorList>
    </citation>
    <scope>NUCLEOTIDE SEQUENCE [LARGE SCALE GENOMIC DNA]</scope>
</reference>
<dbReference type="PANTHER" id="PTHR31596:SF1">
    <property type="entry name" value="T-CELL ACTIVATION INHIBITOR, MITOCHONDRIAL"/>
    <property type="match status" value="1"/>
</dbReference>
<proteinExistence type="predicted"/>
<dbReference type="GeneTree" id="ENSGT00390000012832"/>